<dbReference type="AlphaFoldDB" id="I4C187"/>
<dbReference type="SUPFAM" id="SSF52540">
    <property type="entry name" value="P-loop containing nucleoside triphosphate hydrolases"/>
    <property type="match status" value="1"/>
</dbReference>
<dbReference type="RefSeq" id="WP_014808484.1">
    <property type="nucleotide sequence ID" value="NC_018025.1"/>
</dbReference>
<reference evidence="4" key="1">
    <citation type="submission" date="2012-06" db="EMBL/GenBank/DDBJ databases">
        <title>Complete sequence of chromosome of Desulfomonile tiedjei DSM 6799.</title>
        <authorList>
            <person name="Lucas S."/>
            <person name="Copeland A."/>
            <person name="Lapidus A."/>
            <person name="Glavina del Rio T."/>
            <person name="Dalin E."/>
            <person name="Tice H."/>
            <person name="Bruce D."/>
            <person name="Goodwin L."/>
            <person name="Pitluck S."/>
            <person name="Peters L."/>
            <person name="Ovchinnikova G."/>
            <person name="Zeytun A."/>
            <person name="Lu M."/>
            <person name="Kyrpides N."/>
            <person name="Mavromatis K."/>
            <person name="Ivanova N."/>
            <person name="Brettin T."/>
            <person name="Detter J.C."/>
            <person name="Han C."/>
            <person name="Larimer F."/>
            <person name="Land M."/>
            <person name="Hauser L."/>
            <person name="Markowitz V."/>
            <person name="Cheng J.-F."/>
            <person name="Hugenholtz P."/>
            <person name="Woyke T."/>
            <person name="Wu D."/>
            <person name="Spring S."/>
            <person name="Schroeder M."/>
            <person name="Brambilla E."/>
            <person name="Klenk H.-P."/>
            <person name="Eisen J.A."/>
        </authorList>
    </citation>
    <scope>NUCLEOTIDE SEQUENCE [LARGE SCALE GENOMIC DNA]</scope>
    <source>
        <strain evidence="4">ATCC 49306 / DSM 6799 / DCB-1</strain>
    </source>
</reference>
<organism evidence="3 4">
    <name type="scientific">Desulfomonile tiedjei (strain ATCC 49306 / DSM 6799 / DCB-1)</name>
    <dbReference type="NCBI Taxonomy" id="706587"/>
    <lineage>
        <taxon>Bacteria</taxon>
        <taxon>Pseudomonadati</taxon>
        <taxon>Thermodesulfobacteriota</taxon>
        <taxon>Desulfomonilia</taxon>
        <taxon>Desulfomonilales</taxon>
        <taxon>Desulfomonilaceae</taxon>
        <taxon>Desulfomonile</taxon>
    </lineage>
</organism>
<protein>
    <submittedName>
        <fullName evidence="3">Putative ATPase</fullName>
    </submittedName>
</protein>
<dbReference type="Pfam" id="PF01935">
    <property type="entry name" value="DUF87"/>
    <property type="match status" value="1"/>
</dbReference>
<dbReference type="CDD" id="cd01127">
    <property type="entry name" value="TrwB_TraG_TraD_VirD4"/>
    <property type="match status" value="1"/>
</dbReference>
<evidence type="ECO:0000259" key="2">
    <source>
        <dbReference type="Pfam" id="PF01935"/>
    </source>
</evidence>
<dbReference type="KEGG" id="dti:Desti_0599"/>
<proteinExistence type="predicted"/>
<feature type="region of interest" description="Disordered" evidence="1">
    <location>
        <begin position="298"/>
        <end position="338"/>
    </location>
</feature>
<dbReference type="InterPro" id="IPR008571">
    <property type="entry name" value="HerA-like"/>
</dbReference>
<dbReference type="STRING" id="706587.Desti_0599"/>
<keyword evidence="4" id="KW-1185">Reference proteome</keyword>
<dbReference type="EMBL" id="CP003360">
    <property type="protein sequence ID" value="AFM23328.1"/>
    <property type="molecule type" value="Genomic_DNA"/>
</dbReference>
<sequence length="596" mass="65059">MTREWPTLIGYVESVKGGVVTIRLRDNMPTFIMIDGHSYRIGQVGAFLRIPLGYNQLYLVCTLVGAAAAPRTEEPNSSPGHRWLSATLFGESIGGVFDRGVSQYPTIEDEVHLVSPQDMRVIYGSTNEDGVITVGHIAAASGISGDLNLGGMVTKHSAVVGSTGSGKSNFIAVLLEAIATQGFPAARLLVIDPHGEYASAVGQYGRVFKIRPDTGEGELPLYVPFWALPFDELQAIALGQMQPSSETAVRDDITALKKAAAAHLKNTPLDAAITADSPIPFSLKRLWFELDDFERQTFQDKEKTKPSQKISEGNAEDLLPNQYPAPNPGNQAPFAHPRPRNIGKQLELLRSRLQDSRYSFLFQLGEGLAPNLKGEIGNDLHHLVQSWVGHEKPLTVLDVSGLPPDVLSTIVGTLIRIVYDLLYWALDLPISGRNQPLLIVLEEAHLFLPEGGDSAAHRTISRIAKEGRKYGVGLCVVTQRPGEIDSTILSQCGTMIALRLTNSADRSKVESAMPDDLGALSGMLPALRTGEGIVLGEAMPIPSRIQFFKARHRPLGDDPNVPWAWRQDRPDGSQYESALNNWRNQTDMTDKEKTNA</sequence>
<dbReference type="HOGENOM" id="CLU_023842_1_0_7"/>
<dbReference type="Proteomes" id="UP000006055">
    <property type="component" value="Chromosome"/>
</dbReference>
<name>I4C187_DESTA</name>
<evidence type="ECO:0000256" key="1">
    <source>
        <dbReference type="SAM" id="MobiDB-lite"/>
    </source>
</evidence>
<dbReference type="PATRIC" id="fig|706587.4.peg.677"/>
<feature type="region of interest" description="Disordered" evidence="1">
    <location>
        <begin position="561"/>
        <end position="596"/>
    </location>
</feature>
<dbReference type="InterPro" id="IPR002789">
    <property type="entry name" value="HerA_central"/>
</dbReference>
<dbReference type="Gene3D" id="3.40.50.300">
    <property type="entry name" value="P-loop containing nucleotide triphosphate hydrolases"/>
    <property type="match status" value="2"/>
</dbReference>
<dbReference type="InterPro" id="IPR027417">
    <property type="entry name" value="P-loop_NTPase"/>
</dbReference>
<dbReference type="PANTHER" id="PTHR42957:SF1">
    <property type="entry name" value="HELICASE MJ1565-RELATED"/>
    <property type="match status" value="1"/>
</dbReference>
<feature type="compositionally biased region" description="Polar residues" evidence="1">
    <location>
        <begin position="574"/>
        <end position="587"/>
    </location>
</feature>
<evidence type="ECO:0000313" key="3">
    <source>
        <dbReference type="EMBL" id="AFM23328.1"/>
    </source>
</evidence>
<gene>
    <name evidence="3" type="ordered locus">Desti_0599</name>
</gene>
<dbReference type="PANTHER" id="PTHR42957">
    <property type="entry name" value="HELICASE MJ1565-RELATED"/>
    <property type="match status" value="1"/>
</dbReference>
<feature type="domain" description="Helicase HerA central" evidence="2">
    <location>
        <begin position="132"/>
        <end position="416"/>
    </location>
</feature>
<accession>I4C187</accession>
<evidence type="ECO:0000313" key="4">
    <source>
        <dbReference type="Proteomes" id="UP000006055"/>
    </source>
</evidence>
<dbReference type="eggNOG" id="COG0433">
    <property type="taxonomic scope" value="Bacteria"/>
</dbReference>